<dbReference type="InterPro" id="IPR009057">
    <property type="entry name" value="Homeodomain-like_sf"/>
</dbReference>
<feature type="domain" description="Myb-like" evidence="6">
    <location>
        <begin position="35"/>
        <end position="136"/>
    </location>
</feature>
<dbReference type="GeneID" id="90072179"/>
<name>A0AAV5QI85_9ASCO</name>
<dbReference type="Gene3D" id="1.10.10.60">
    <property type="entry name" value="Homeodomain-like"/>
    <property type="match status" value="3"/>
</dbReference>
<keyword evidence="9" id="KW-1185">Reference proteome</keyword>
<feature type="domain" description="Myb-like" evidence="6">
    <location>
        <begin position="199"/>
        <end position="241"/>
    </location>
</feature>
<evidence type="ECO:0000256" key="1">
    <source>
        <dbReference type="ARBA" id="ARBA00023015"/>
    </source>
</evidence>
<feature type="domain" description="HTH myb-type" evidence="7">
    <location>
        <begin position="137"/>
        <end position="191"/>
    </location>
</feature>
<dbReference type="InterPro" id="IPR017930">
    <property type="entry name" value="Myb_dom"/>
</dbReference>
<dbReference type="InterPro" id="IPR051575">
    <property type="entry name" value="Myb-like_DNA-bd"/>
</dbReference>
<feature type="compositionally biased region" description="Polar residues" evidence="5">
    <location>
        <begin position="311"/>
        <end position="322"/>
    </location>
</feature>
<feature type="compositionally biased region" description="Low complexity" evidence="5">
    <location>
        <begin position="771"/>
        <end position="800"/>
    </location>
</feature>
<protein>
    <submittedName>
        <fullName evidence="8">Bas1 protein</fullName>
    </submittedName>
</protein>
<dbReference type="PROSITE" id="PS50090">
    <property type="entry name" value="MYB_LIKE"/>
    <property type="match status" value="3"/>
</dbReference>
<feature type="domain" description="HTH myb-type" evidence="7">
    <location>
        <begin position="199"/>
        <end position="245"/>
    </location>
</feature>
<evidence type="ECO:0000313" key="9">
    <source>
        <dbReference type="Proteomes" id="UP001360560"/>
    </source>
</evidence>
<dbReference type="PANTHER" id="PTHR46621">
    <property type="entry name" value="SNRNA-ACTIVATING PROTEIN COMPLEX SUBUNIT 4"/>
    <property type="match status" value="1"/>
</dbReference>
<feature type="compositionally biased region" description="Low complexity" evidence="5">
    <location>
        <begin position="663"/>
        <end position="679"/>
    </location>
</feature>
<proteinExistence type="predicted"/>
<feature type="region of interest" description="Disordered" evidence="5">
    <location>
        <begin position="279"/>
        <end position="371"/>
    </location>
</feature>
<dbReference type="PROSITE" id="PS51294">
    <property type="entry name" value="HTH_MYB"/>
    <property type="match status" value="2"/>
</dbReference>
<dbReference type="Pfam" id="PF00249">
    <property type="entry name" value="Myb_DNA-binding"/>
    <property type="match status" value="2"/>
</dbReference>
<feature type="region of interest" description="Disordered" evidence="5">
    <location>
        <begin position="771"/>
        <end position="823"/>
    </location>
</feature>
<accession>A0AAV5QI85</accession>
<evidence type="ECO:0000256" key="4">
    <source>
        <dbReference type="ARBA" id="ARBA00023242"/>
    </source>
</evidence>
<evidence type="ECO:0000256" key="3">
    <source>
        <dbReference type="ARBA" id="ARBA00023163"/>
    </source>
</evidence>
<dbReference type="RefSeq" id="XP_064851200.1">
    <property type="nucleotide sequence ID" value="XM_064995128.1"/>
</dbReference>
<sequence>MSSRASSKTRRKSTRKKIEPIDPLQITEDLGIQTFRRESRKPWTPEEDSLLVSLVQRHLDERLSSPLITSLPVSNHGSTNLTSPITISQTNPNAIFESENPEKQLIPIDKIPWDIISTQLPDRKLKDCRKRWSNSLDPNLRKGRWTKAEDELLIAAHKEHGPSWQKVALSIPGRTDDQCAKRYIEVLDPSMTQDRLRVWSVEEDLALTALVKKFGTRWRTVSLGMKSRPSLTCRNRWRKVITDVTRGKADKRVIKAVKDIEGAVGSKNTTAALAISSAGLSNKAKTTSRSSSTSSTAPSTPKTKNPKKTHACSSSNSGSITLTNPSRPTSSSSTNSSGSRSRSRSCTVTRSNQKQASDASTPRSSTTPRNSLTIDMSHIKQLQQNSVPQSISVANSAVSTPVTQLSRNFERTLISTSGNNPHSHHLHSNFQANTPYPMAMYQQETNRNGERDSFEDVNTTPRVNVTGSGNGHLDGDPLQSPVVLTEERSDVNVNGAFGNDCLGTGMSNMSAENHCVDRNCFNNSVAGENMNQNDAFLTMQNMNIRPVNSGQNNSSTNDQEGQGVGFRVYMEDKTGRRLSDPSFQGINPPNTGSFMSPYNGALTSLPESPGGMNRFLAKCREAGVKFSVIQYQNYNYHNTDQQQQFQPGQFQNTSSAAISGKIQQQQQPQSQPQHQPQSPNEFTQLRVQQLTHKYGSPTSMSHSRHNSSSHSRPTSADMSNMNFSHVGKWTDPSVSSDAINLARRHSSSAQGNLGGSAQGISKRSSIVAAPNNVPANSNISRRKSVSSVSSTTSSKFSGRSPRSRSSRSNVNSVSTTPYAEVGGIHNSNLISGNSTLNNAVISAPGHGHGSVPIAPGYGVAAGLCAPNGALSSGPRSSLATNNINLNMGGGINMGIDMPYAPEELEEGIDFWDDIRYSRPPTSNSAMNPNINQNTSSSTGGGISQMAPLIPSPNRTQALRYSPQQTIIAATSGNHIENSRDVQGSTVVGESLEILGAPVSQHHPLHYEQPSGDSMGFEDYGGFFYGANDGYNGDDNTGNDENNVYRAYVAANGAYGAEGINGGYENDFDEDQLPFGLPFNPS</sequence>
<evidence type="ECO:0000313" key="8">
    <source>
        <dbReference type="EMBL" id="GMM34200.1"/>
    </source>
</evidence>
<dbReference type="PANTHER" id="PTHR46621:SF1">
    <property type="entry name" value="SNRNA-ACTIVATING PROTEIN COMPLEX SUBUNIT 4"/>
    <property type="match status" value="1"/>
</dbReference>
<dbReference type="Proteomes" id="UP001360560">
    <property type="component" value="Unassembled WGS sequence"/>
</dbReference>
<keyword evidence="4" id="KW-0539">Nucleus</keyword>
<dbReference type="GO" id="GO:0001006">
    <property type="term" value="F:RNA polymerase III type 3 promoter sequence-specific DNA binding"/>
    <property type="evidence" value="ECO:0007669"/>
    <property type="project" value="TreeGrafter"/>
</dbReference>
<dbReference type="AlphaFoldDB" id="A0AAV5QI85"/>
<organism evidence="8 9">
    <name type="scientific">Saccharomycopsis crataegensis</name>
    <dbReference type="NCBI Taxonomy" id="43959"/>
    <lineage>
        <taxon>Eukaryota</taxon>
        <taxon>Fungi</taxon>
        <taxon>Dikarya</taxon>
        <taxon>Ascomycota</taxon>
        <taxon>Saccharomycotina</taxon>
        <taxon>Saccharomycetes</taxon>
        <taxon>Saccharomycopsidaceae</taxon>
        <taxon>Saccharomycopsis</taxon>
    </lineage>
</organism>
<dbReference type="GO" id="GO:0000978">
    <property type="term" value="F:RNA polymerase II cis-regulatory region sequence-specific DNA binding"/>
    <property type="evidence" value="ECO:0007669"/>
    <property type="project" value="TreeGrafter"/>
</dbReference>
<comment type="caution">
    <text evidence="8">The sequence shown here is derived from an EMBL/GenBank/DDBJ whole genome shotgun (WGS) entry which is preliminary data.</text>
</comment>
<evidence type="ECO:0000256" key="2">
    <source>
        <dbReference type="ARBA" id="ARBA00023125"/>
    </source>
</evidence>
<dbReference type="CDD" id="cd00167">
    <property type="entry name" value="SANT"/>
    <property type="match status" value="2"/>
</dbReference>
<dbReference type="GO" id="GO:0042795">
    <property type="term" value="P:snRNA transcription by RNA polymerase II"/>
    <property type="evidence" value="ECO:0007669"/>
    <property type="project" value="TreeGrafter"/>
</dbReference>
<reference evidence="8 9" key="1">
    <citation type="journal article" date="2023" name="Elife">
        <title>Identification of key yeast species and microbe-microbe interactions impacting larval growth of Drosophila in the wild.</title>
        <authorList>
            <person name="Mure A."/>
            <person name="Sugiura Y."/>
            <person name="Maeda R."/>
            <person name="Honda K."/>
            <person name="Sakurai N."/>
            <person name="Takahashi Y."/>
            <person name="Watada M."/>
            <person name="Katoh T."/>
            <person name="Gotoh A."/>
            <person name="Gotoh Y."/>
            <person name="Taniguchi I."/>
            <person name="Nakamura K."/>
            <person name="Hayashi T."/>
            <person name="Katayama T."/>
            <person name="Uemura T."/>
            <person name="Hattori Y."/>
        </authorList>
    </citation>
    <scope>NUCLEOTIDE SEQUENCE [LARGE SCALE GENOMIC DNA]</scope>
    <source>
        <strain evidence="8 9">SC-9</strain>
    </source>
</reference>
<feature type="region of interest" description="Disordered" evidence="5">
    <location>
        <begin position="1"/>
        <end position="23"/>
    </location>
</feature>
<gene>
    <name evidence="8" type="ORF">DASC09_015250</name>
</gene>
<dbReference type="SMART" id="SM00717">
    <property type="entry name" value="SANT"/>
    <property type="match status" value="3"/>
</dbReference>
<dbReference type="GO" id="GO:0042796">
    <property type="term" value="P:snRNA transcription by RNA polymerase III"/>
    <property type="evidence" value="ECO:0007669"/>
    <property type="project" value="TreeGrafter"/>
</dbReference>
<feature type="domain" description="Myb-like" evidence="6">
    <location>
        <begin position="137"/>
        <end position="187"/>
    </location>
</feature>
<keyword evidence="3" id="KW-0804">Transcription</keyword>
<feature type="compositionally biased region" description="Low complexity" evidence="5">
    <location>
        <begin position="323"/>
        <end position="352"/>
    </location>
</feature>
<evidence type="ECO:0000259" key="7">
    <source>
        <dbReference type="PROSITE" id="PS51294"/>
    </source>
</evidence>
<dbReference type="EMBL" id="BTFZ01000002">
    <property type="protein sequence ID" value="GMM34200.1"/>
    <property type="molecule type" value="Genomic_DNA"/>
</dbReference>
<dbReference type="GO" id="GO:0019185">
    <property type="term" value="C:snRNA-activating protein complex"/>
    <property type="evidence" value="ECO:0007669"/>
    <property type="project" value="TreeGrafter"/>
</dbReference>
<evidence type="ECO:0000256" key="5">
    <source>
        <dbReference type="SAM" id="MobiDB-lite"/>
    </source>
</evidence>
<dbReference type="SUPFAM" id="SSF46689">
    <property type="entry name" value="Homeodomain-like"/>
    <property type="match status" value="2"/>
</dbReference>
<keyword evidence="1" id="KW-0805">Transcription regulation</keyword>
<feature type="compositionally biased region" description="Low complexity" evidence="5">
    <location>
        <begin position="281"/>
        <end position="303"/>
    </location>
</feature>
<evidence type="ECO:0000259" key="6">
    <source>
        <dbReference type="PROSITE" id="PS50090"/>
    </source>
</evidence>
<dbReference type="InterPro" id="IPR001005">
    <property type="entry name" value="SANT/Myb"/>
</dbReference>
<feature type="region of interest" description="Disordered" evidence="5">
    <location>
        <begin position="646"/>
        <end position="680"/>
    </location>
</feature>
<keyword evidence="2" id="KW-0238">DNA-binding</keyword>
<feature type="region of interest" description="Disordered" evidence="5">
    <location>
        <begin position="694"/>
        <end position="724"/>
    </location>
</feature>
<feature type="compositionally biased region" description="Low complexity" evidence="5">
    <location>
        <begin position="360"/>
        <end position="369"/>
    </location>
</feature>